<gene>
    <name evidence="1" type="ORF">QWZ12_15970</name>
</gene>
<organism evidence="1 2">
    <name type="scientific">Methylobacterium adhaesivum</name>
    <dbReference type="NCBI Taxonomy" id="333297"/>
    <lineage>
        <taxon>Bacteria</taxon>
        <taxon>Pseudomonadati</taxon>
        <taxon>Pseudomonadota</taxon>
        <taxon>Alphaproteobacteria</taxon>
        <taxon>Hyphomicrobiales</taxon>
        <taxon>Methylobacteriaceae</taxon>
        <taxon>Methylobacterium</taxon>
    </lineage>
</organism>
<keyword evidence="2" id="KW-1185">Reference proteome</keyword>
<evidence type="ECO:0000313" key="1">
    <source>
        <dbReference type="EMBL" id="MDN3592095.1"/>
    </source>
</evidence>
<proteinExistence type="predicted"/>
<evidence type="ECO:0000313" key="2">
    <source>
        <dbReference type="Proteomes" id="UP001224644"/>
    </source>
</evidence>
<protein>
    <submittedName>
        <fullName evidence="1">Uncharacterized protein</fullName>
    </submittedName>
</protein>
<sequence>MSRAGFVLGPLVVGTMRHPSDKGLVAPVRTWANGLLHRGVTFNVTPWRDPKPGRYGVAPIGLVLAWRL</sequence>
<dbReference type="Proteomes" id="UP001224644">
    <property type="component" value="Unassembled WGS sequence"/>
</dbReference>
<comment type="caution">
    <text evidence="1">The sequence shown here is derived from an EMBL/GenBank/DDBJ whole genome shotgun (WGS) entry which is preliminary data.</text>
</comment>
<dbReference type="EMBL" id="JAUFPX010000015">
    <property type="protein sequence ID" value="MDN3592095.1"/>
    <property type="molecule type" value="Genomic_DNA"/>
</dbReference>
<name>A0ABT8BLC5_9HYPH</name>
<accession>A0ABT8BLC5</accession>
<reference evidence="2" key="1">
    <citation type="journal article" date="2019" name="Int. J. Syst. Evol. Microbiol.">
        <title>The Global Catalogue of Microorganisms (GCM) 10K type strain sequencing project: providing services to taxonomists for standard genome sequencing and annotation.</title>
        <authorList>
            <consortium name="The Broad Institute Genomics Platform"/>
            <consortium name="The Broad Institute Genome Sequencing Center for Infectious Disease"/>
            <person name="Wu L."/>
            <person name="Ma J."/>
        </authorList>
    </citation>
    <scope>NUCLEOTIDE SEQUENCE [LARGE SCALE GENOMIC DNA]</scope>
    <source>
        <strain evidence="2">CECT 7069</strain>
    </source>
</reference>
<dbReference type="RefSeq" id="WP_238226182.1">
    <property type="nucleotide sequence ID" value="NZ_BPQD01000016.1"/>
</dbReference>